<evidence type="ECO:0000313" key="14">
    <source>
        <dbReference type="Proteomes" id="UP001515480"/>
    </source>
</evidence>
<dbReference type="Proteomes" id="UP001515480">
    <property type="component" value="Unassembled WGS sequence"/>
</dbReference>
<evidence type="ECO:0000256" key="3">
    <source>
        <dbReference type="ARBA" id="ARBA00013650"/>
    </source>
</evidence>
<comment type="caution">
    <text evidence="13">The sequence shown here is derived from an EMBL/GenBank/DDBJ whole genome shotgun (WGS) entry which is preliminary data.</text>
</comment>
<dbReference type="InterPro" id="IPR019533">
    <property type="entry name" value="Peptidase_S26"/>
</dbReference>
<comment type="similarity">
    <text evidence="2">Belongs to the peptidase S26 family. IMP2 subfamily.</text>
</comment>
<evidence type="ECO:0000256" key="6">
    <source>
        <dbReference type="ARBA" id="ARBA00022792"/>
    </source>
</evidence>
<evidence type="ECO:0000256" key="7">
    <source>
        <dbReference type="ARBA" id="ARBA00022801"/>
    </source>
</evidence>
<reference evidence="13 14" key="1">
    <citation type="journal article" date="2024" name="Science">
        <title>Giant polyketide synthase enzymes in the biosynthesis of giant marine polyether toxins.</title>
        <authorList>
            <person name="Fallon T.R."/>
            <person name="Shende V.V."/>
            <person name="Wierzbicki I.H."/>
            <person name="Pendleton A.L."/>
            <person name="Watervoot N.F."/>
            <person name="Auber R.P."/>
            <person name="Gonzalez D.J."/>
            <person name="Wisecaver J.H."/>
            <person name="Moore B.S."/>
        </authorList>
    </citation>
    <scope>NUCLEOTIDE SEQUENCE [LARGE SCALE GENOMIC DNA]</scope>
    <source>
        <strain evidence="13 14">12B1</strain>
    </source>
</reference>
<feature type="domain" description="Peptidase S26" evidence="12">
    <location>
        <begin position="22"/>
        <end position="100"/>
    </location>
</feature>
<dbReference type="GO" id="GO:0006627">
    <property type="term" value="P:protein processing involved in protein targeting to mitochondrion"/>
    <property type="evidence" value="ECO:0007669"/>
    <property type="project" value="InterPro"/>
</dbReference>
<evidence type="ECO:0000256" key="5">
    <source>
        <dbReference type="ARBA" id="ARBA00022692"/>
    </source>
</evidence>
<dbReference type="PRINTS" id="PR00727">
    <property type="entry name" value="LEADERPTASE"/>
</dbReference>
<dbReference type="InterPro" id="IPR036286">
    <property type="entry name" value="LexA/Signal_pep-like_sf"/>
</dbReference>
<keyword evidence="4" id="KW-0645">Protease</keyword>
<keyword evidence="8" id="KW-1133">Transmembrane helix</keyword>
<protein>
    <recommendedName>
        <fullName evidence="3">Mitochondrial inner membrane protease subunit 2</fullName>
    </recommendedName>
</protein>
<feature type="domain" description="Peptidase S26" evidence="12">
    <location>
        <begin position="110"/>
        <end position="149"/>
    </location>
</feature>
<dbReference type="GO" id="GO:0004252">
    <property type="term" value="F:serine-type endopeptidase activity"/>
    <property type="evidence" value="ECO:0007669"/>
    <property type="project" value="InterPro"/>
</dbReference>
<dbReference type="PANTHER" id="PTHR46041:SF2">
    <property type="entry name" value="MITOCHONDRIAL INNER MEMBRANE PROTEASE SUBUNIT 2"/>
    <property type="match status" value="1"/>
</dbReference>
<accession>A0AB34J889</accession>
<keyword evidence="5" id="KW-0812">Transmembrane</keyword>
<evidence type="ECO:0000256" key="11">
    <source>
        <dbReference type="PIRSR" id="PIRSR600223-1"/>
    </source>
</evidence>
<keyword evidence="10" id="KW-0472">Membrane</keyword>
<organism evidence="13 14">
    <name type="scientific">Prymnesium parvum</name>
    <name type="common">Toxic golden alga</name>
    <dbReference type="NCBI Taxonomy" id="97485"/>
    <lineage>
        <taxon>Eukaryota</taxon>
        <taxon>Haptista</taxon>
        <taxon>Haptophyta</taxon>
        <taxon>Prymnesiophyceae</taxon>
        <taxon>Prymnesiales</taxon>
        <taxon>Prymnesiaceae</taxon>
        <taxon>Prymnesium</taxon>
    </lineage>
</organism>
<evidence type="ECO:0000256" key="1">
    <source>
        <dbReference type="ARBA" id="ARBA00004434"/>
    </source>
</evidence>
<dbReference type="InterPro" id="IPR019758">
    <property type="entry name" value="Pept_S26A_signal_pept_1_CS"/>
</dbReference>
<dbReference type="Pfam" id="PF10502">
    <property type="entry name" value="Peptidase_S26"/>
    <property type="match status" value="2"/>
</dbReference>
<dbReference type="GO" id="GO:0042720">
    <property type="term" value="C:mitochondrial inner membrane peptidase complex"/>
    <property type="evidence" value="ECO:0007669"/>
    <property type="project" value="InterPro"/>
</dbReference>
<dbReference type="GO" id="GO:0006465">
    <property type="term" value="P:signal peptide processing"/>
    <property type="evidence" value="ECO:0007669"/>
    <property type="project" value="InterPro"/>
</dbReference>
<dbReference type="PROSITE" id="PS00761">
    <property type="entry name" value="SPASE_I_3"/>
    <property type="match status" value="1"/>
</dbReference>
<feature type="active site" evidence="11">
    <location>
        <position position="41"/>
    </location>
</feature>
<dbReference type="Gene3D" id="2.10.109.10">
    <property type="entry name" value="Umud Fragment, subunit A"/>
    <property type="match status" value="1"/>
</dbReference>
<keyword evidence="14" id="KW-1185">Reference proteome</keyword>
<gene>
    <name evidence="13" type="ORF">AB1Y20_003918</name>
</gene>
<evidence type="ECO:0000256" key="2">
    <source>
        <dbReference type="ARBA" id="ARBA00007066"/>
    </source>
</evidence>
<keyword evidence="7" id="KW-0378">Hydrolase</keyword>
<sequence>MAMAELAAHLLEYARRSAPWMPVILCGTDYLGTLSIVSGRSMQPTFNPSWPQSRDVVLLDKWSARRRQYQRGDVVVIQSPCAPRELMTKRVLGLSGDWVYKRGSNRELLHIPAGHVWVEGDNAENSNDSNSFGAVPAALVQAQVRFKVWPLSEASYVERRVPPRERVICTGDDMRYRQ</sequence>
<evidence type="ECO:0000256" key="8">
    <source>
        <dbReference type="ARBA" id="ARBA00022989"/>
    </source>
</evidence>
<keyword evidence="6" id="KW-0999">Mitochondrion inner membrane</keyword>
<evidence type="ECO:0000313" key="13">
    <source>
        <dbReference type="EMBL" id="KAL1514833.1"/>
    </source>
</evidence>
<proteinExistence type="inferred from homology"/>
<dbReference type="EMBL" id="JBGBPQ010000012">
    <property type="protein sequence ID" value="KAL1514833.1"/>
    <property type="molecule type" value="Genomic_DNA"/>
</dbReference>
<dbReference type="SUPFAM" id="SSF51306">
    <property type="entry name" value="LexA/Signal peptidase"/>
    <property type="match status" value="1"/>
</dbReference>
<dbReference type="InterPro" id="IPR037730">
    <property type="entry name" value="IMP2"/>
</dbReference>
<comment type="subcellular location">
    <subcellularLocation>
        <location evidence="1">Mitochondrion inner membrane</location>
        <topology evidence="1">Single-pass membrane protein</topology>
    </subcellularLocation>
</comment>
<feature type="active site" evidence="11">
    <location>
        <position position="89"/>
    </location>
</feature>
<keyword evidence="9" id="KW-0496">Mitochondrion</keyword>
<dbReference type="InterPro" id="IPR000223">
    <property type="entry name" value="Pept_S26A_signal_pept_1"/>
</dbReference>
<dbReference type="AlphaFoldDB" id="A0AB34J889"/>
<evidence type="ECO:0000256" key="9">
    <source>
        <dbReference type="ARBA" id="ARBA00023128"/>
    </source>
</evidence>
<evidence type="ECO:0000259" key="12">
    <source>
        <dbReference type="Pfam" id="PF10502"/>
    </source>
</evidence>
<dbReference type="PANTHER" id="PTHR46041">
    <property type="entry name" value="MITOCHONDRIAL INNER MEMBRANE PROTEASE SUBUNIT 2"/>
    <property type="match status" value="1"/>
</dbReference>
<dbReference type="CDD" id="cd06530">
    <property type="entry name" value="S26_SPase_I"/>
    <property type="match status" value="1"/>
</dbReference>
<evidence type="ECO:0000256" key="4">
    <source>
        <dbReference type="ARBA" id="ARBA00022670"/>
    </source>
</evidence>
<evidence type="ECO:0000256" key="10">
    <source>
        <dbReference type="ARBA" id="ARBA00023136"/>
    </source>
</evidence>
<name>A0AB34J889_PRYPA</name>